<dbReference type="SUPFAM" id="SSF54695">
    <property type="entry name" value="POZ domain"/>
    <property type="match status" value="1"/>
</dbReference>
<proteinExistence type="predicted"/>
<dbReference type="PANTHER" id="PTHR47843">
    <property type="entry name" value="BTB DOMAIN-CONTAINING PROTEIN-RELATED"/>
    <property type="match status" value="1"/>
</dbReference>
<dbReference type="InterPro" id="IPR000210">
    <property type="entry name" value="BTB/POZ_dom"/>
</dbReference>
<evidence type="ECO:0000313" key="2">
    <source>
        <dbReference type="EMBL" id="KAF2493693.1"/>
    </source>
</evidence>
<dbReference type="Pfam" id="PF00651">
    <property type="entry name" value="BTB"/>
    <property type="match status" value="1"/>
</dbReference>
<organism evidence="2 3">
    <name type="scientific">Lophium mytilinum</name>
    <dbReference type="NCBI Taxonomy" id="390894"/>
    <lineage>
        <taxon>Eukaryota</taxon>
        <taxon>Fungi</taxon>
        <taxon>Dikarya</taxon>
        <taxon>Ascomycota</taxon>
        <taxon>Pezizomycotina</taxon>
        <taxon>Dothideomycetes</taxon>
        <taxon>Pleosporomycetidae</taxon>
        <taxon>Mytilinidiales</taxon>
        <taxon>Mytilinidiaceae</taxon>
        <taxon>Lophium</taxon>
    </lineage>
</organism>
<dbReference type="AlphaFoldDB" id="A0A6A6QPR0"/>
<feature type="domain" description="BTB" evidence="1">
    <location>
        <begin position="5"/>
        <end position="69"/>
    </location>
</feature>
<reference evidence="2" key="1">
    <citation type="journal article" date="2020" name="Stud. Mycol.">
        <title>101 Dothideomycetes genomes: a test case for predicting lifestyles and emergence of pathogens.</title>
        <authorList>
            <person name="Haridas S."/>
            <person name="Albert R."/>
            <person name="Binder M."/>
            <person name="Bloem J."/>
            <person name="Labutti K."/>
            <person name="Salamov A."/>
            <person name="Andreopoulos B."/>
            <person name="Baker S."/>
            <person name="Barry K."/>
            <person name="Bills G."/>
            <person name="Bluhm B."/>
            <person name="Cannon C."/>
            <person name="Castanera R."/>
            <person name="Culley D."/>
            <person name="Daum C."/>
            <person name="Ezra D."/>
            <person name="Gonzalez J."/>
            <person name="Henrissat B."/>
            <person name="Kuo A."/>
            <person name="Liang C."/>
            <person name="Lipzen A."/>
            <person name="Lutzoni F."/>
            <person name="Magnuson J."/>
            <person name="Mondo S."/>
            <person name="Nolan M."/>
            <person name="Ohm R."/>
            <person name="Pangilinan J."/>
            <person name="Park H.-J."/>
            <person name="Ramirez L."/>
            <person name="Alfaro M."/>
            <person name="Sun H."/>
            <person name="Tritt A."/>
            <person name="Yoshinaga Y."/>
            <person name="Zwiers L.-H."/>
            <person name="Turgeon B."/>
            <person name="Goodwin S."/>
            <person name="Spatafora J."/>
            <person name="Crous P."/>
            <person name="Grigoriev I."/>
        </authorList>
    </citation>
    <scope>NUCLEOTIDE SEQUENCE</scope>
    <source>
        <strain evidence="2">CBS 269.34</strain>
    </source>
</reference>
<dbReference type="EMBL" id="MU004191">
    <property type="protein sequence ID" value="KAF2493693.1"/>
    <property type="molecule type" value="Genomic_DNA"/>
</dbReference>
<sequence length="224" mass="25340">NGEFSALVIRCGAVTYKVHRIVLCCQIDFFQKACGGPFKVSMIDLSHDDSYAVGAMIRYAYGGQYGPAENPDPDEQALHHVHVYAIASKYNIPGLQAMAKDCLKTLADAHWDKDWFADIIRSVYETTISTDRGLRDVVLHVFMDHDMALAEEGTESPAQKVFYEIRQFARDCFNKMSEDKKAANDEFKIFRENTIQCICGYKGLKNGENGSVYCGDCRSKWYLK</sequence>
<protein>
    <recommendedName>
        <fullName evidence="1">BTB domain-containing protein</fullName>
    </recommendedName>
</protein>
<dbReference type="PROSITE" id="PS50097">
    <property type="entry name" value="BTB"/>
    <property type="match status" value="1"/>
</dbReference>
<dbReference type="CDD" id="cd18186">
    <property type="entry name" value="BTB_POZ_ZBTB_KLHL-like"/>
    <property type="match status" value="1"/>
</dbReference>
<keyword evidence="3" id="KW-1185">Reference proteome</keyword>
<name>A0A6A6QPR0_9PEZI</name>
<dbReference type="Gene3D" id="3.30.710.10">
    <property type="entry name" value="Potassium Channel Kv1.1, Chain A"/>
    <property type="match status" value="1"/>
</dbReference>
<dbReference type="PANTHER" id="PTHR47843:SF5">
    <property type="entry name" value="BTB_POZ DOMAIN PROTEIN"/>
    <property type="match status" value="1"/>
</dbReference>
<feature type="non-terminal residue" evidence="2">
    <location>
        <position position="1"/>
    </location>
</feature>
<dbReference type="Proteomes" id="UP000799750">
    <property type="component" value="Unassembled WGS sequence"/>
</dbReference>
<dbReference type="SMART" id="SM00225">
    <property type="entry name" value="BTB"/>
    <property type="match status" value="1"/>
</dbReference>
<dbReference type="InterPro" id="IPR011333">
    <property type="entry name" value="SKP1/BTB/POZ_sf"/>
</dbReference>
<evidence type="ECO:0000313" key="3">
    <source>
        <dbReference type="Proteomes" id="UP000799750"/>
    </source>
</evidence>
<accession>A0A6A6QPR0</accession>
<gene>
    <name evidence="2" type="ORF">BU16DRAFT_464682</name>
</gene>
<dbReference type="OrthoDB" id="6359816at2759"/>
<evidence type="ECO:0000259" key="1">
    <source>
        <dbReference type="PROSITE" id="PS50097"/>
    </source>
</evidence>